<proteinExistence type="predicted"/>
<protein>
    <submittedName>
        <fullName evidence="3">Uncharacterized protein</fullName>
    </submittedName>
</protein>
<comment type="caution">
    <text evidence="3">The sequence shown here is derived from an EMBL/GenBank/DDBJ whole genome shotgun (WGS) entry which is preliminary data.</text>
</comment>
<reference evidence="3" key="1">
    <citation type="submission" date="2017-08" db="EMBL/GenBank/DDBJ databases">
        <authorList>
            <person name="Polle J.E."/>
            <person name="Barry K."/>
            <person name="Cushman J."/>
            <person name="Schmutz J."/>
            <person name="Tran D."/>
            <person name="Hathwaick L.T."/>
            <person name="Yim W.C."/>
            <person name="Jenkins J."/>
            <person name="Mckie-Krisberg Z.M."/>
            <person name="Prochnik S."/>
            <person name="Lindquist E."/>
            <person name="Dockter R.B."/>
            <person name="Adam C."/>
            <person name="Molina H."/>
            <person name="Bunkerborg J."/>
            <person name="Jin E."/>
            <person name="Buchheim M."/>
            <person name="Magnuson J."/>
        </authorList>
    </citation>
    <scope>NUCLEOTIDE SEQUENCE</scope>
    <source>
        <strain evidence="3">CCAP 19/18</strain>
    </source>
</reference>
<keyword evidence="2" id="KW-0732">Signal</keyword>
<evidence type="ECO:0000313" key="4">
    <source>
        <dbReference type="Proteomes" id="UP000815325"/>
    </source>
</evidence>
<evidence type="ECO:0000313" key="3">
    <source>
        <dbReference type="EMBL" id="KAF5826167.1"/>
    </source>
</evidence>
<dbReference type="EMBL" id="MU071249">
    <property type="protein sequence ID" value="KAF5826167.1"/>
    <property type="molecule type" value="Genomic_DNA"/>
</dbReference>
<accession>A0ABQ7FVM9</accession>
<evidence type="ECO:0000256" key="2">
    <source>
        <dbReference type="SAM" id="SignalP"/>
    </source>
</evidence>
<sequence>MPRAAAMQTVHVVSLILLLTGAAVDSSVIKLRSSDLTIEPEEIPEVPDTPDRPDIPPFPSFPPQLGSLRPPLPRPPFPSRPSRPELPTPARPPLPRPFLRQAPPGLAGAVAAAPEDSAREKDQAAISGVLFSLGKAGGLEEVADYAQAYFNPETNMLEGGINPLTSSSTIEANDTLIQINSSASYSSLELLLDANNSLIVDDAALGLEDSTLWLAETSWLTLKNESVLKLNNSRLNVTNFFTWYVDDSAVLSNSSILETRDALTWFDGSDLILTSSTLVTGSASRPEPSLFEGKLPIVFAATNSSMLLEETSWDADDMLVHFNGSTLSLSNSTITLRNATLNLWDSVLELNNSQVILYNSTLGMYGTSQTVGDVDAIQIYDAASISGPPIVIPEAAGSPQNVSRVLIGTIVGKPLGATPFKLVDADGDISVEDED</sequence>
<feature type="compositionally biased region" description="Pro residues" evidence="1">
    <location>
        <begin position="70"/>
        <end position="96"/>
    </location>
</feature>
<dbReference type="Proteomes" id="UP000815325">
    <property type="component" value="Unassembled WGS sequence"/>
</dbReference>
<gene>
    <name evidence="3" type="ORF">DUNSADRAFT_4427</name>
</gene>
<feature type="signal peptide" evidence="2">
    <location>
        <begin position="1"/>
        <end position="26"/>
    </location>
</feature>
<evidence type="ECO:0000256" key="1">
    <source>
        <dbReference type="SAM" id="MobiDB-lite"/>
    </source>
</evidence>
<feature type="chain" id="PRO_5046929762" evidence="2">
    <location>
        <begin position="27"/>
        <end position="435"/>
    </location>
</feature>
<name>A0ABQ7FVM9_DUNSA</name>
<keyword evidence="4" id="KW-1185">Reference proteome</keyword>
<organism evidence="3 4">
    <name type="scientific">Dunaliella salina</name>
    <name type="common">Green alga</name>
    <name type="synonym">Protococcus salinus</name>
    <dbReference type="NCBI Taxonomy" id="3046"/>
    <lineage>
        <taxon>Eukaryota</taxon>
        <taxon>Viridiplantae</taxon>
        <taxon>Chlorophyta</taxon>
        <taxon>core chlorophytes</taxon>
        <taxon>Chlorophyceae</taxon>
        <taxon>CS clade</taxon>
        <taxon>Chlamydomonadales</taxon>
        <taxon>Dunaliellaceae</taxon>
        <taxon>Dunaliella</taxon>
    </lineage>
</organism>
<feature type="region of interest" description="Disordered" evidence="1">
    <location>
        <begin position="40"/>
        <end position="102"/>
    </location>
</feature>